<evidence type="ECO:0000259" key="5">
    <source>
        <dbReference type="PROSITE" id="PS51352"/>
    </source>
</evidence>
<dbReference type="PROSITE" id="PS51352">
    <property type="entry name" value="THIOREDOXIN_2"/>
    <property type="match status" value="1"/>
</dbReference>
<dbReference type="GO" id="GO:0030313">
    <property type="term" value="C:cell envelope"/>
    <property type="evidence" value="ECO:0007669"/>
    <property type="project" value="UniProtKB-SubCell"/>
</dbReference>
<reference evidence="6 7" key="1">
    <citation type="submission" date="2019-06" db="EMBL/GenBank/DDBJ databases">
        <title>Complete genome sequence of Antarcticibacterium flavum KCTC 52984T from an Antarctic marine sediment.</title>
        <authorList>
            <person name="Lee Y.M."/>
            <person name="Shin S.C."/>
        </authorList>
    </citation>
    <scope>NUCLEOTIDE SEQUENCE [LARGE SCALE GENOMIC DNA]</scope>
    <source>
        <strain evidence="6 7">KCTC 52984</strain>
    </source>
</reference>
<keyword evidence="2" id="KW-0201">Cytochrome c-type biogenesis</keyword>
<dbReference type="SUPFAM" id="SSF52833">
    <property type="entry name" value="Thioredoxin-like"/>
    <property type="match status" value="1"/>
</dbReference>
<dbReference type="Pfam" id="PF00578">
    <property type="entry name" value="AhpC-TSA"/>
    <property type="match status" value="1"/>
</dbReference>
<dbReference type="Pfam" id="PF14289">
    <property type="entry name" value="DUF4369"/>
    <property type="match status" value="1"/>
</dbReference>
<keyword evidence="4" id="KW-0676">Redox-active center</keyword>
<feature type="domain" description="Thioredoxin" evidence="5">
    <location>
        <begin position="242"/>
        <end position="391"/>
    </location>
</feature>
<dbReference type="InterPro" id="IPR036249">
    <property type="entry name" value="Thioredoxin-like_sf"/>
</dbReference>
<evidence type="ECO:0000313" key="6">
    <source>
        <dbReference type="EMBL" id="QCY71134.1"/>
    </source>
</evidence>
<evidence type="ECO:0000256" key="3">
    <source>
        <dbReference type="ARBA" id="ARBA00023157"/>
    </source>
</evidence>
<dbReference type="InterPro" id="IPR000866">
    <property type="entry name" value="AhpC/TSA"/>
</dbReference>
<dbReference type="OrthoDB" id="710833at2"/>
<dbReference type="InterPro" id="IPR050553">
    <property type="entry name" value="Thioredoxin_ResA/DsbE_sf"/>
</dbReference>
<comment type="subcellular location">
    <subcellularLocation>
        <location evidence="1">Cell envelope</location>
    </subcellularLocation>
</comment>
<dbReference type="Gene3D" id="3.40.30.10">
    <property type="entry name" value="Glutaredoxin"/>
    <property type="match status" value="1"/>
</dbReference>
<protein>
    <submittedName>
        <fullName evidence="6">AhpC/TSA family protein</fullName>
    </submittedName>
</protein>
<dbReference type="KEGG" id="afla:FHG64_17980"/>
<sequence>MANFSLFSKHYLKPLLLLFTFLIPDTTISQTFNLKGNFQGKNTEYLILSYYNESDNPVVDTLKIQDGKFESNGTIGGVQRVFIKGKTISRDMEDPNLGYFFLEPGDIMISLVEDNFKKIEVKGSPTQSEFEELDKGQAVLRKEIEDISKKITALQKSNTRSSNQEQRKLQDQWINILDKLRAKEMNYSYNNPDSYLSSYLINFYKRDISNDSLSNLYSALTPKVKNTVYAEAVRKQLGSTVPGSGSKAINFTTKDINGKEISLEDFEGNYLLLDFWAGWCKPCLKNHPALKNIYNQYSNKGLKILGVSFDRNEEKWRESIKEENLDIWQHVYIGLDKVRMDGSISSLYGVQPIPAYILIDKKGVIVDRYMAADSKRKSISDLENKLKELLD</sequence>
<keyword evidence="3" id="KW-1015">Disulfide bond</keyword>
<evidence type="ECO:0000256" key="4">
    <source>
        <dbReference type="ARBA" id="ARBA00023284"/>
    </source>
</evidence>
<dbReference type="PANTHER" id="PTHR42852:SF6">
    <property type="entry name" value="THIOL:DISULFIDE INTERCHANGE PROTEIN DSBE"/>
    <property type="match status" value="1"/>
</dbReference>
<accession>A0A5B7X6I9</accession>
<evidence type="ECO:0000256" key="2">
    <source>
        <dbReference type="ARBA" id="ARBA00022748"/>
    </source>
</evidence>
<dbReference type="InterPro" id="IPR025380">
    <property type="entry name" value="DUF4369"/>
</dbReference>
<proteinExistence type="predicted"/>
<dbReference type="Proteomes" id="UP000309016">
    <property type="component" value="Chromosome"/>
</dbReference>
<keyword evidence="7" id="KW-1185">Reference proteome</keyword>
<gene>
    <name evidence="6" type="ORF">FHG64_17980</name>
</gene>
<dbReference type="InterPro" id="IPR013766">
    <property type="entry name" value="Thioredoxin_domain"/>
</dbReference>
<dbReference type="RefSeq" id="WP_139067684.1">
    <property type="nucleotide sequence ID" value="NZ_CP040812.1"/>
</dbReference>
<dbReference type="PANTHER" id="PTHR42852">
    <property type="entry name" value="THIOL:DISULFIDE INTERCHANGE PROTEIN DSBE"/>
    <property type="match status" value="1"/>
</dbReference>
<dbReference type="CDD" id="cd02966">
    <property type="entry name" value="TlpA_like_family"/>
    <property type="match status" value="1"/>
</dbReference>
<name>A0A5B7X6I9_9FLAO</name>
<dbReference type="GO" id="GO:0016491">
    <property type="term" value="F:oxidoreductase activity"/>
    <property type="evidence" value="ECO:0007669"/>
    <property type="project" value="InterPro"/>
</dbReference>
<organism evidence="6 7">
    <name type="scientific">Antarcticibacterium flavum</name>
    <dbReference type="NCBI Taxonomy" id="2058175"/>
    <lineage>
        <taxon>Bacteria</taxon>
        <taxon>Pseudomonadati</taxon>
        <taxon>Bacteroidota</taxon>
        <taxon>Flavobacteriia</taxon>
        <taxon>Flavobacteriales</taxon>
        <taxon>Flavobacteriaceae</taxon>
        <taxon>Antarcticibacterium</taxon>
    </lineage>
</organism>
<dbReference type="GO" id="GO:0017004">
    <property type="term" value="P:cytochrome complex assembly"/>
    <property type="evidence" value="ECO:0007669"/>
    <property type="project" value="UniProtKB-KW"/>
</dbReference>
<evidence type="ECO:0000256" key="1">
    <source>
        <dbReference type="ARBA" id="ARBA00004196"/>
    </source>
</evidence>
<dbReference type="EMBL" id="CP040812">
    <property type="protein sequence ID" value="QCY71134.1"/>
    <property type="molecule type" value="Genomic_DNA"/>
</dbReference>
<dbReference type="GO" id="GO:0016209">
    <property type="term" value="F:antioxidant activity"/>
    <property type="evidence" value="ECO:0007669"/>
    <property type="project" value="InterPro"/>
</dbReference>
<evidence type="ECO:0000313" key="7">
    <source>
        <dbReference type="Proteomes" id="UP000309016"/>
    </source>
</evidence>
<dbReference type="AlphaFoldDB" id="A0A5B7X6I9"/>